<dbReference type="Pfam" id="PF17042">
    <property type="entry name" value="NBD_C"/>
    <property type="match status" value="1"/>
</dbReference>
<dbReference type="RefSeq" id="WP_377394332.1">
    <property type="nucleotide sequence ID" value="NZ_JBHSAN010000052.1"/>
</dbReference>
<evidence type="ECO:0000259" key="7">
    <source>
        <dbReference type="Pfam" id="PF07005"/>
    </source>
</evidence>
<evidence type="ECO:0000256" key="5">
    <source>
        <dbReference type="ARBA" id="ARBA00022840"/>
    </source>
</evidence>
<comment type="caution">
    <text evidence="9">The sequence shown here is derived from an EMBL/GenBank/DDBJ whole genome shotgun (WGS) entry which is preliminary data.</text>
</comment>
<name>A0ABW5WH20_9PSEU</name>
<dbReference type="InterPro" id="IPR037051">
    <property type="entry name" value="4-carb_acid_sugar_kinase_N_sf"/>
</dbReference>
<feature type="domain" description="Four-carbon acid sugar kinase N-terminal" evidence="7">
    <location>
        <begin position="8"/>
        <end position="228"/>
    </location>
</feature>
<dbReference type="InterPro" id="IPR031475">
    <property type="entry name" value="NBD_C"/>
</dbReference>
<dbReference type="EC" id="2.7.1.-" evidence="9"/>
<protein>
    <submittedName>
        <fullName evidence="9">Four-carbon acid sugar kinase family protein</fullName>
        <ecNumber evidence="9">2.7.1.-</ecNumber>
    </submittedName>
</protein>
<feature type="domain" description="Four-carbon acid sugar kinase nucleotide binding" evidence="8">
    <location>
        <begin position="248"/>
        <end position="399"/>
    </location>
</feature>
<evidence type="ECO:0000256" key="3">
    <source>
        <dbReference type="ARBA" id="ARBA00022741"/>
    </source>
</evidence>
<organism evidence="9 10">
    <name type="scientific">Prauserella oleivorans</name>
    <dbReference type="NCBI Taxonomy" id="1478153"/>
    <lineage>
        <taxon>Bacteria</taxon>
        <taxon>Bacillati</taxon>
        <taxon>Actinomycetota</taxon>
        <taxon>Actinomycetes</taxon>
        <taxon>Pseudonocardiales</taxon>
        <taxon>Pseudonocardiaceae</taxon>
        <taxon>Prauserella</taxon>
    </lineage>
</organism>
<dbReference type="Proteomes" id="UP001597478">
    <property type="component" value="Unassembled WGS sequence"/>
</dbReference>
<dbReference type="Pfam" id="PF07005">
    <property type="entry name" value="SBD_N"/>
    <property type="match status" value="1"/>
</dbReference>
<keyword evidence="10" id="KW-1185">Reference proteome</keyword>
<evidence type="ECO:0000313" key="9">
    <source>
        <dbReference type="EMBL" id="MFD2802476.1"/>
    </source>
</evidence>
<gene>
    <name evidence="9" type="ORF">ACFS2C_24100</name>
</gene>
<dbReference type="InterPro" id="IPR042213">
    <property type="entry name" value="NBD_C_sf"/>
</dbReference>
<dbReference type="GO" id="GO:0016301">
    <property type="term" value="F:kinase activity"/>
    <property type="evidence" value="ECO:0007669"/>
    <property type="project" value="UniProtKB-KW"/>
</dbReference>
<evidence type="ECO:0000256" key="4">
    <source>
        <dbReference type="ARBA" id="ARBA00022777"/>
    </source>
</evidence>
<dbReference type="InterPro" id="IPR010737">
    <property type="entry name" value="4-carb_acid_sugar_kinase_N"/>
</dbReference>
<keyword evidence="4 9" id="KW-0418">Kinase</keyword>
<keyword evidence="3" id="KW-0547">Nucleotide-binding</keyword>
<evidence type="ECO:0000259" key="8">
    <source>
        <dbReference type="Pfam" id="PF17042"/>
    </source>
</evidence>
<keyword evidence="6" id="KW-0119">Carbohydrate metabolism</keyword>
<proteinExistence type="inferred from homology"/>
<accession>A0ABW5WH20</accession>
<evidence type="ECO:0000256" key="1">
    <source>
        <dbReference type="ARBA" id="ARBA00005715"/>
    </source>
</evidence>
<reference evidence="10" key="1">
    <citation type="journal article" date="2019" name="Int. J. Syst. Evol. Microbiol.">
        <title>The Global Catalogue of Microorganisms (GCM) 10K type strain sequencing project: providing services to taxonomists for standard genome sequencing and annotation.</title>
        <authorList>
            <consortium name="The Broad Institute Genomics Platform"/>
            <consortium name="The Broad Institute Genome Sequencing Center for Infectious Disease"/>
            <person name="Wu L."/>
            <person name="Ma J."/>
        </authorList>
    </citation>
    <scope>NUCLEOTIDE SEQUENCE [LARGE SCALE GENOMIC DNA]</scope>
    <source>
        <strain evidence="10">IBRC-M 10906</strain>
    </source>
</reference>
<dbReference type="Gene3D" id="3.40.50.10840">
    <property type="entry name" value="Putative sugar-binding, N-terminal domain"/>
    <property type="match status" value="1"/>
</dbReference>
<keyword evidence="2 9" id="KW-0808">Transferase</keyword>
<dbReference type="EMBL" id="JBHUOF010000048">
    <property type="protein sequence ID" value="MFD2802476.1"/>
    <property type="molecule type" value="Genomic_DNA"/>
</dbReference>
<evidence type="ECO:0000313" key="10">
    <source>
        <dbReference type="Proteomes" id="UP001597478"/>
    </source>
</evidence>
<dbReference type="Gene3D" id="3.40.980.20">
    <property type="entry name" value="Four-carbon acid sugar kinase, nucleotide binding domain"/>
    <property type="match status" value="1"/>
</dbReference>
<evidence type="ECO:0000256" key="2">
    <source>
        <dbReference type="ARBA" id="ARBA00022679"/>
    </source>
</evidence>
<dbReference type="SUPFAM" id="SSF142764">
    <property type="entry name" value="YgbK-like"/>
    <property type="match status" value="1"/>
</dbReference>
<comment type="similarity">
    <text evidence="1">Belongs to the four-carbon acid sugar kinase family.</text>
</comment>
<sequence length="419" mass="42782">MTVQAQVLVIGDDLTGSNATGARFARTGLRTVSVTGVERVECAKGADVVVINCGSRQRPAAWARAAVRRAVDAVGPVELLAKRVDTTLRGNVGAEVDAVLELAEPGTRALVVPAFPEAGRTTVGGLHLVDGTPLAETSAARDPLTPVAHSRVATILQEGTDRAVTEIPLDVVESGVDAVAERLAGTVEPLVVCDATTNAHLGTIAEAAAAVRRRQGTHWVSVDSGPFAVLLATALGIGSGPHPLPPALAVVGSITATTRDQVLELEQVLRARFVDVALDGLDPGAIARRTAGLLDEGGRVVGIRTCLPAPGERVDPTTAERIPAILAEAAARVAAQHRVGGLYATGGDIAEAVTAALASDGFAIDTEVLPLAVAGRLVGGPHDGLPFATKGGLIGDRTAAVACVEHLLRVIAQREKGTS</sequence>
<evidence type="ECO:0000256" key="6">
    <source>
        <dbReference type="ARBA" id="ARBA00023277"/>
    </source>
</evidence>
<keyword evidence="5" id="KW-0067">ATP-binding</keyword>